<dbReference type="RefSeq" id="WP_042531515.1">
    <property type="nucleotide sequence ID" value="NZ_CDGG01000001.1"/>
</dbReference>
<dbReference type="GO" id="GO:0006355">
    <property type="term" value="P:regulation of DNA-templated transcription"/>
    <property type="evidence" value="ECO:0007669"/>
    <property type="project" value="InterPro"/>
</dbReference>
<dbReference type="Proteomes" id="UP000040453">
    <property type="component" value="Unassembled WGS sequence"/>
</dbReference>
<dbReference type="PROSITE" id="PS51094">
    <property type="entry name" value="PTS_EIIA_TYPE_2"/>
    <property type="match status" value="1"/>
</dbReference>
<accession>A0A0A1M9I2</accession>
<dbReference type="Pfam" id="PF08279">
    <property type="entry name" value="HTH_11"/>
    <property type="match status" value="1"/>
</dbReference>
<dbReference type="InterPro" id="IPR050661">
    <property type="entry name" value="BglG_antiterminators"/>
</dbReference>
<feature type="domain" description="PTS EIIA type-2" evidence="6">
    <location>
        <begin position="501"/>
        <end position="638"/>
    </location>
</feature>
<dbReference type="Pfam" id="PF00874">
    <property type="entry name" value="PRD"/>
    <property type="match status" value="2"/>
</dbReference>
<evidence type="ECO:0000313" key="10">
    <source>
        <dbReference type="Proteomes" id="UP000040453"/>
    </source>
</evidence>
<gene>
    <name evidence="9" type="primary">licR_5</name>
    <name evidence="9" type="ORF">BN997_01850</name>
</gene>
<proteinExistence type="predicted"/>
<dbReference type="InterPro" id="IPR036095">
    <property type="entry name" value="PTS_EIIB-like_sf"/>
</dbReference>
<dbReference type="InterPro" id="IPR036634">
    <property type="entry name" value="PRD_sf"/>
</dbReference>
<dbReference type="SUPFAM" id="SSF46785">
    <property type="entry name" value="Winged helix' DNA-binding domain"/>
    <property type="match status" value="1"/>
</dbReference>
<dbReference type="Gene3D" id="1.10.1790.10">
    <property type="entry name" value="PRD domain"/>
    <property type="match status" value="2"/>
</dbReference>
<evidence type="ECO:0000259" key="7">
    <source>
        <dbReference type="PROSITE" id="PS51099"/>
    </source>
</evidence>
<dbReference type="PROSITE" id="PS51372">
    <property type="entry name" value="PRD_2"/>
    <property type="match status" value="2"/>
</dbReference>
<dbReference type="InterPro" id="IPR013011">
    <property type="entry name" value="PTS_EIIB_2"/>
</dbReference>
<dbReference type="InterPro" id="IPR036388">
    <property type="entry name" value="WH-like_DNA-bd_sf"/>
</dbReference>
<dbReference type="PANTHER" id="PTHR30185:SF13">
    <property type="entry name" value="LICABCH OPERON REGULATOR-RELATED"/>
    <property type="match status" value="1"/>
</dbReference>
<dbReference type="Pfam" id="PF00359">
    <property type="entry name" value="PTS_EIIA_2"/>
    <property type="match status" value="1"/>
</dbReference>
<feature type="domain" description="PTS EIIB type-2" evidence="7">
    <location>
        <begin position="409"/>
        <end position="500"/>
    </location>
</feature>
<dbReference type="InterPro" id="IPR002178">
    <property type="entry name" value="PTS_EIIA_type-2_dom"/>
</dbReference>
<keyword evidence="10" id="KW-1185">Reference proteome</keyword>
<dbReference type="EMBL" id="CDGG01000001">
    <property type="protein sequence ID" value="CEI81995.1"/>
    <property type="molecule type" value="Genomic_DNA"/>
</dbReference>
<organism evidence="9 10">
    <name type="scientific">Oceanobacillus oncorhynchi</name>
    <dbReference type="NCBI Taxonomy" id="545501"/>
    <lineage>
        <taxon>Bacteria</taxon>
        <taxon>Bacillati</taxon>
        <taxon>Bacillota</taxon>
        <taxon>Bacilli</taxon>
        <taxon>Bacillales</taxon>
        <taxon>Bacillaceae</taxon>
        <taxon>Oceanobacillus</taxon>
    </lineage>
</organism>
<dbReference type="OrthoDB" id="3710983at2"/>
<evidence type="ECO:0000313" key="9">
    <source>
        <dbReference type="EMBL" id="CEI81995.1"/>
    </source>
</evidence>
<evidence type="ECO:0000256" key="5">
    <source>
        <dbReference type="ARBA" id="ARBA00023163"/>
    </source>
</evidence>
<dbReference type="STRING" id="545501.BN997_01850"/>
<evidence type="ECO:0000259" key="6">
    <source>
        <dbReference type="PROSITE" id="PS51094"/>
    </source>
</evidence>
<reference evidence="9 10" key="1">
    <citation type="submission" date="2014-11" db="EMBL/GenBank/DDBJ databases">
        <authorList>
            <person name="Urmite Genomes Urmite Genomes"/>
        </authorList>
    </citation>
    <scope>NUCLEOTIDE SEQUENCE [LARGE SCALE GENOMIC DNA]</scope>
    <source>
        <strain evidence="9 10">Oc5</strain>
    </source>
</reference>
<dbReference type="CDD" id="cd05568">
    <property type="entry name" value="PTS_IIB_bgl_like"/>
    <property type="match status" value="1"/>
</dbReference>
<dbReference type="SUPFAM" id="SSF63520">
    <property type="entry name" value="PTS-regulatory domain, PRD"/>
    <property type="match status" value="2"/>
</dbReference>
<dbReference type="AlphaFoldDB" id="A0A0A1M9I2"/>
<keyword evidence="4" id="KW-0010">Activator</keyword>
<protein>
    <submittedName>
        <fullName evidence="9">Putative licABCH operon regulator</fullName>
    </submittedName>
</protein>
<dbReference type="CDD" id="cd00211">
    <property type="entry name" value="PTS_IIA_fru"/>
    <property type="match status" value="1"/>
</dbReference>
<dbReference type="Gene3D" id="3.40.930.10">
    <property type="entry name" value="Mannitol-specific EII, Chain A"/>
    <property type="match status" value="1"/>
</dbReference>
<dbReference type="GO" id="GO:0009401">
    <property type="term" value="P:phosphoenolpyruvate-dependent sugar phosphotransferase system"/>
    <property type="evidence" value="ECO:0007669"/>
    <property type="project" value="InterPro"/>
</dbReference>
<dbReference type="GO" id="GO:0008982">
    <property type="term" value="F:protein-N(PI)-phosphohistidine-sugar phosphotransferase activity"/>
    <property type="evidence" value="ECO:0007669"/>
    <property type="project" value="InterPro"/>
</dbReference>
<keyword evidence="3" id="KW-0805">Transcription regulation</keyword>
<evidence type="ECO:0000256" key="3">
    <source>
        <dbReference type="ARBA" id="ARBA00023015"/>
    </source>
</evidence>
<dbReference type="PANTHER" id="PTHR30185">
    <property type="entry name" value="CRYPTIC BETA-GLUCOSIDE BGL OPERON ANTITERMINATOR"/>
    <property type="match status" value="1"/>
</dbReference>
<keyword evidence="2" id="KW-0677">Repeat</keyword>
<feature type="domain" description="PRD" evidence="8">
    <location>
        <begin position="184"/>
        <end position="289"/>
    </location>
</feature>
<keyword evidence="1" id="KW-0808">Transferase</keyword>
<evidence type="ECO:0000256" key="2">
    <source>
        <dbReference type="ARBA" id="ARBA00022737"/>
    </source>
</evidence>
<sequence length="638" mass="73800">MNTRLQKILEALRLAQEPLTSSDIASLLQVSSKTIRNDIKVLNELLKPYGTHIVSLKGKGYQLTIRNERLFYEFIQEQTNYKKDDVPSNHPDRVKYLMEKLLMTSDYIKIDDLAEQLFISRSTLQYDLKYIRAILKEYKLALEHKPYHGIKIIGDETQIRYCISEYLFNQQSVLKDNMADWLGILPEEELEMIKNSVLFNLRKHHIIISDISLQNLITHIAIACKRIRESHSVQMIHPHFQEIETSKVFLVAQEIANAIQEKLYISFTEHEIAYLAIHLQGTKITDSSIHHTEVISVIDDEIQEMVKEMLKRIDAEFGFHLADDKELLLAMSLHLKPAISRYKFKMNIRNPMLEEIKSKYRLSFDAALIGAQAVQERMGIAIDENEVGYLALHIEVAQERKKKNKEDVPGCLIVCASGLGSAQLLMYKLQNEFGNQLNIMGTTEYYNLSQHSFDNIDFIISTIPIEKKMPVPVIHISTILGETDLNKINHFVIQGDVISNTYLREKYTYLQKGFAEKEEVLRFICEALESDGEVDAHYLESVLQRESFSPTSFGNMVAIPHPIEPQTEDTFWSIVTLQKPIQWGDKYVQLIVQLNISKGIKNDLKQMYEGLMELLDDKNMVREIVQCKTYEQLIEIIK</sequence>
<evidence type="ECO:0000256" key="1">
    <source>
        <dbReference type="ARBA" id="ARBA00022679"/>
    </source>
</evidence>
<dbReference type="SUPFAM" id="SSF52794">
    <property type="entry name" value="PTS system IIB component-like"/>
    <property type="match status" value="1"/>
</dbReference>
<evidence type="ECO:0000259" key="8">
    <source>
        <dbReference type="PROSITE" id="PS51372"/>
    </source>
</evidence>
<feature type="domain" description="PRD" evidence="8">
    <location>
        <begin position="297"/>
        <end position="404"/>
    </location>
</feature>
<name>A0A0A1M9I2_9BACI</name>
<dbReference type="Gene3D" id="3.40.50.2300">
    <property type="match status" value="1"/>
</dbReference>
<dbReference type="PROSITE" id="PS51099">
    <property type="entry name" value="PTS_EIIB_TYPE_2"/>
    <property type="match status" value="1"/>
</dbReference>
<dbReference type="SUPFAM" id="SSF55804">
    <property type="entry name" value="Phoshotransferase/anion transport protein"/>
    <property type="match status" value="1"/>
</dbReference>
<dbReference type="InterPro" id="IPR011608">
    <property type="entry name" value="PRD"/>
</dbReference>
<dbReference type="InterPro" id="IPR007737">
    <property type="entry name" value="Mga_HTH"/>
</dbReference>
<dbReference type="InterPro" id="IPR013196">
    <property type="entry name" value="HTH_11"/>
</dbReference>
<dbReference type="InterPro" id="IPR036390">
    <property type="entry name" value="WH_DNA-bd_sf"/>
</dbReference>
<dbReference type="Pfam" id="PF05043">
    <property type="entry name" value="Mga"/>
    <property type="match status" value="1"/>
</dbReference>
<evidence type="ECO:0000256" key="4">
    <source>
        <dbReference type="ARBA" id="ARBA00023159"/>
    </source>
</evidence>
<dbReference type="Gene3D" id="1.10.10.10">
    <property type="entry name" value="Winged helix-like DNA-binding domain superfamily/Winged helix DNA-binding domain"/>
    <property type="match status" value="2"/>
</dbReference>
<keyword evidence="5" id="KW-0804">Transcription</keyword>
<dbReference type="InterPro" id="IPR016152">
    <property type="entry name" value="PTrfase/Anion_transptr"/>
</dbReference>